<protein>
    <recommendedName>
        <fullName evidence="15">Ubiquitin carboxyl-terminal hydrolase</fullName>
        <ecNumber evidence="15">3.4.19.12</ecNumber>
    </recommendedName>
</protein>
<dbReference type="InterPro" id="IPR028889">
    <property type="entry name" value="USP"/>
</dbReference>
<comment type="subcellular location">
    <subcellularLocation>
        <location evidence="2">Nucleus</location>
    </subcellularLocation>
</comment>
<evidence type="ECO:0000256" key="13">
    <source>
        <dbReference type="ARBA" id="ARBA00038490"/>
    </source>
</evidence>
<accession>A0A6F9DX16</accession>
<evidence type="ECO:0000256" key="4">
    <source>
        <dbReference type="ARBA" id="ARBA00022723"/>
    </source>
</evidence>
<keyword evidence="11" id="KW-0804">Transcription</keyword>
<evidence type="ECO:0000256" key="1">
    <source>
        <dbReference type="ARBA" id="ARBA00000707"/>
    </source>
</evidence>
<evidence type="ECO:0000256" key="8">
    <source>
        <dbReference type="ARBA" id="ARBA00022807"/>
    </source>
</evidence>
<keyword evidence="4" id="KW-0479">Metal-binding</keyword>
<evidence type="ECO:0000256" key="11">
    <source>
        <dbReference type="ARBA" id="ARBA00023163"/>
    </source>
</evidence>
<dbReference type="Gene3D" id="3.90.70.10">
    <property type="entry name" value="Cysteine proteinases"/>
    <property type="match status" value="1"/>
</dbReference>
<dbReference type="PANTHER" id="PTHR21646:SF33">
    <property type="entry name" value="UBIQUITIN CARBOXYL-TERMINAL HYDROLASE 22"/>
    <property type="match status" value="1"/>
</dbReference>
<evidence type="ECO:0000256" key="9">
    <source>
        <dbReference type="ARBA" id="ARBA00022833"/>
    </source>
</evidence>
<dbReference type="Gene3D" id="3.30.40.10">
    <property type="entry name" value="Zinc/RING finger domain, C3HC4 (zinc finger)"/>
    <property type="match status" value="1"/>
</dbReference>
<evidence type="ECO:0000256" key="12">
    <source>
        <dbReference type="ARBA" id="ARBA00023242"/>
    </source>
</evidence>
<dbReference type="InterPro" id="IPR013083">
    <property type="entry name" value="Znf_RING/FYVE/PHD"/>
</dbReference>
<dbReference type="AlphaFoldDB" id="A0A6F9DX16"/>
<dbReference type="PROSITE" id="PS50271">
    <property type="entry name" value="ZF_UBP"/>
    <property type="match status" value="1"/>
</dbReference>
<evidence type="ECO:0000256" key="16">
    <source>
        <dbReference type="SAM" id="MobiDB-lite"/>
    </source>
</evidence>
<feature type="compositionally biased region" description="Polar residues" evidence="16">
    <location>
        <begin position="282"/>
        <end position="291"/>
    </location>
</feature>
<keyword evidence="9" id="KW-0862">Zinc</keyword>
<sequence>MTGIQCCPHIVSFKEAHGLEPFKITQKWLVHCSTPEARQVRARSCTCKVCNSYSGRLHTCLHCIYFGCYERHHIHQHAQDTNHYLAMDLSYGQTYCFHCQDYIYDKQVEQIAQHEWRKVCKFNGWSETLLSTLPYWEPTGVELESLRLNPKRRKIAADSYVGLRGLVNLGNTCFMNCILQAFVHTPMLRDYFLAERHECEKDQCLVCEMTTLFQKFYAGERTAYVPFRLLHLVWTNARHLAGYEQQDAHEFLIAALDLLHQHLSASSDMVNNNNNNKIITGRPSTSSTENSISREDVNGVDDDSNGSSGNPCGCIIDQIFTGGWQSDVTCQRCSGVSTTIDPFWDISLDLPGSMSSPWHCMSPTQTAAPGLAPTIGTVNVTSEQRPMSLKDCLNRFTRPEHLGSAAKIKCSRCHSYQESTKQLTLNKLPIVLCFHLKRFEHTNKSRRKIATYISFPMDLDMSPFMASRRSVNTRDENTVDDALKENKYSLFAVVNHLGSLQSGHYSVFVRQHRDQWFQCNDATILKATIPDVMQSEAYLLFYHKQYIDYD</sequence>
<dbReference type="PROSITE" id="PS50235">
    <property type="entry name" value="USP_3"/>
    <property type="match status" value="1"/>
</dbReference>
<evidence type="ECO:0000256" key="3">
    <source>
        <dbReference type="ARBA" id="ARBA00022670"/>
    </source>
</evidence>
<dbReference type="InterPro" id="IPR050185">
    <property type="entry name" value="Ub_carboxyl-term_hydrolase"/>
</dbReference>
<keyword evidence="8 15" id="KW-0788">Thiol protease</keyword>
<dbReference type="SUPFAM" id="SSF54001">
    <property type="entry name" value="Cysteine proteinases"/>
    <property type="match status" value="1"/>
</dbReference>
<dbReference type="InterPro" id="IPR038765">
    <property type="entry name" value="Papain-like_cys_pep_sf"/>
</dbReference>
<keyword evidence="6 15" id="KW-0833">Ubl conjugation pathway</keyword>
<evidence type="ECO:0000256" key="15">
    <source>
        <dbReference type="RuleBase" id="RU366025"/>
    </source>
</evidence>
<evidence type="ECO:0000256" key="6">
    <source>
        <dbReference type="ARBA" id="ARBA00022786"/>
    </source>
</evidence>
<evidence type="ECO:0000256" key="7">
    <source>
        <dbReference type="ARBA" id="ARBA00022801"/>
    </source>
</evidence>
<dbReference type="GO" id="GO:0004843">
    <property type="term" value="F:cysteine-type deubiquitinase activity"/>
    <property type="evidence" value="ECO:0007669"/>
    <property type="project" value="UniProtKB-UniRule"/>
</dbReference>
<evidence type="ECO:0000256" key="14">
    <source>
        <dbReference type="PROSITE-ProRule" id="PRU00502"/>
    </source>
</evidence>
<dbReference type="Pfam" id="PF02148">
    <property type="entry name" value="zf-UBP"/>
    <property type="match status" value="1"/>
</dbReference>
<dbReference type="SUPFAM" id="SSF57850">
    <property type="entry name" value="RING/U-box"/>
    <property type="match status" value="1"/>
</dbReference>
<comment type="similarity">
    <text evidence="13">Belongs to the peptidase C19 family. UBP8 subfamily.</text>
</comment>
<keyword evidence="3 15" id="KW-0645">Protease</keyword>
<name>A0A6F9DX16_9ASCI</name>
<keyword evidence="7 15" id="KW-0378">Hydrolase</keyword>
<dbReference type="InterPro" id="IPR001607">
    <property type="entry name" value="Znf_UBP"/>
</dbReference>
<dbReference type="Pfam" id="PF00443">
    <property type="entry name" value="UCH"/>
    <property type="match status" value="1"/>
</dbReference>
<dbReference type="PROSITE" id="PS00973">
    <property type="entry name" value="USP_2"/>
    <property type="match status" value="1"/>
</dbReference>
<comment type="catalytic activity">
    <reaction evidence="1 15">
        <text>Thiol-dependent hydrolysis of ester, thioester, amide, peptide and isopeptide bonds formed by the C-terminal Gly of ubiquitin (a 76-residue protein attached to proteins as an intracellular targeting signal).</text>
        <dbReference type="EC" id="3.4.19.12"/>
    </reaction>
</comment>
<dbReference type="InterPro" id="IPR018200">
    <property type="entry name" value="USP_CS"/>
</dbReference>
<evidence type="ECO:0000313" key="19">
    <source>
        <dbReference type="EMBL" id="CAB3267550.1"/>
    </source>
</evidence>
<reference evidence="19" key="1">
    <citation type="submission" date="2020-04" db="EMBL/GenBank/DDBJ databases">
        <authorList>
            <person name="Neveu A P."/>
        </authorList>
    </citation>
    <scope>NUCLEOTIDE SEQUENCE</scope>
    <source>
        <tissue evidence="19">Whole embryo</tissue>
    </source>
</reference>
<dbReference type="EMBL" id="LR791688">
    <property type="protein sequence ID" value="CAB3267550.1"/>
    <property type="molecule type" value="mRNA"/>
</dbReference>
<evidence type="ECO:0000256" key="5">
    <source>
        <dbReference type="ARBA" id="ARBA00022771"/>
    </source>
</evidence>
<dbReference type="PROSITE" id="PS00972">
    <property type="entry name" value="USP_1"/>
    <property type="match status" value="1"/>
</dbReference>
<feature type="region of interest" description="Disordered" evidence="16">
    <location>
        <begin position="275"/>
        <end position="307"/>
    </location>
</feature>
<keyword evidence="5 14" id="KW-0863">Zinc-finger</keyword>
<dbReference type="GO" id="GO:0008270">
    <property type="term" value="F:zinc ion binding"/>
    <property type="evidence" value="ECO:0007669"/>
    <property type="project" value="UniProtKB-KW"/>
</dbReference>
<keyword evidence="12" id="KW-0539">Nucleus</keyword>
<dbReference type="GO" id="GO:0016579">
    <property type="term" value="P:protein deubiquitination"/>
    <property type="evidence" value="ECO:0007669"/>
    <property type="project" value="InterPro"/>
</dbReference>
<dbReference type="EC" id="3.4.19.12" evidence="15"/>
<evidence type="ECO:0000256" key="10">
    <source>
        <dbReference type="ARBA" id="ARBA00023015"/>
    </source>
</evidence>
<dbReference type="InterPro" id="IPR001394">
    <property type="entry name" value="Peptidase_C19_UCH"/>
</dbReference>
<keyword evidence="10" id="KW-0805">Transcription regulation</keyword>
<gene>
    <name evidence="19" type="primary">Usp22</name>
</gene>
<feature type="domain" description="UBP-type" evidence="18">
    <location>
        <begin position="5"/>
        <end position="122"/>
    </location>
</feature>
<feature type="domain" description="USP" evidence="17">
    <location>
        <begin position="164"/>
        <end position="545"/>
    </location>
</feature>
<dbReference type="PANTHER" id="PTHR21646">
    <property type="entry name" value="UBIQUITIN CARBOXYL-TERMINAL HYDROLASE"/>
    <property type="match status" value="1"/>
</dbReference>
<proteinExistence type="evidence at transcript level"/>
<evidence type="ECO:0000256" key="2">
    <source>
        <dbReference type="ARBA" id="ARBA00004123"/>
    </source>
</evidence>
<evidence type="ECO:0000259" key="18">
    <source>
        <dbReference type="PROSITE" id="PS50271"/>
    </source>
</evidence>
<organism evidence="19">
    <name type="scientific">Phallusia mammillata</name>
    <dbReference type="NCBI Taxonomy" id="59560"/>
    <lineage>
        <taxon>Eukaryota</taxon>
        <taxon>Metazoa</taxon>
        <taxon>Chordata</taxon>
        <taxon>Tunicata</taxon>
        <taxon>Ascidiacea</taxon>
        <taxon>Phlebobranchia</taxon>
        <taxon>Ascidiidae</taxon>
        <taxon>Phallusia</taxon>
    </lineage>
</organism>
<dbReference type="GO" id="GO:0005634">
    <property type="term" value="C:nucleus"/>
    <property type="evidence" value="ECO:0007669"/>
    <property type="project" value="UniProtKB-SubCell"/>
</dbReference>
<dbReference type="GO" id="GO:0006508">
    <property type="term" value="P:proteolysis"/>
    <property type="evidence" value="ECO:0007669"/>
    <property type="project" value="UniProtKB-KW"/>
</dbReference>
<evidence type="ECO:0000259" key="17">
    <source>
        <dbReference type="PROSITE" id="PS50235"/>
    </source>
</evidence>